<keyword evidence="2" id="KW-1185">Reference proteome</keyword>
<name>A0AAV4MLY1_9ARAC</name>
<accession>A0AAV4MLY1</accession>
<sequence>MKELEGMFQELLRLIQEENPSSGSSKKKKRKFVRRSISFTASSNSSSSKINSNRHLDGEKEYEEISINYFRNKLIQKKKLRLAAIEFNELPKKIKRYIEFYYKSKVRNFLSNFPDKFIVDTDEDSVSLALQHYHHSNNDTVNLSEEKSSTDLIAEDNSDKGRSNLIESNNNSIKIDVEVQQALNYLNCIIFFVDVLKEINQPLLADKLGGYLSQAGSEIKEYIKLNYLKFKYFINDAPLIFLKNDLGELSLSKDYKNRIFFIKRIINAAQAGSLPASELSLKSQINLILQPQIILSQEKQANKHRIDYFTETAKCVNIKESLNCFKSNSLSSDFDISEANQNINEEAHLILNYQFSNQDENEWDTTQNKKEMEFFCDALFKCFFTVQLYCLEFIESEINFNEVYEYKAVKYFVKLLDTQSTKTLRWTRLQGSIGNDTEIANFMNKMYVIDTIKCAIENEDEMHYYRIAQIMPISILIAIARNNDDCMFIIRSVFKSEQFILENGKINYKTETSISINNCLQTRISVSLDTINSAEDKITNDHTNCDLHESSQQNTFDNISNHLFPLNNNIELINNFEMSNTSNLSLNKVNEEIVLNEKENNNCTINEENSKIKSKLSIEEYFNPMLFSENQNINLMNENIPEIVKDNFCANLPLEEDASKIIDCTSLEIPVSINQSDFISKKETSSITKECKEIFISSDKFNKHEGKRNCELHSSLHYSNEYEELNCSSTLQHHESKEFTDKNKSYAFECDNIEVPESAEYKITPAVIELSENKKIQSSANKSSLDTIEVRPPCSIIEAVMTKTNETENKITNYITEIEDTYNIADESNVVEFQLVKENDISIISKDEKKEYANILEETSISENNLNNKQNSESIPALLYTEDEGEKNQNQNEKLTLNKDENNCKENENKRIHSESDKSNKYFEKTIEPQTVDLAKMKVPFLIEHSVTTAPNITFINNSDSIVNGNTNNISEKFPKIHPVEPIEISVRDELSPRNVTAEISHVNMTYQQKNITSCNKKISVLNETTEDTTVIKKDDEVFKYPMQPITAKIILLTYNSCIAVSEIEQHQQNIYFLKCAFLCDHQEDCLDCFNTLQIGDEVSCFVPPTEISNRIWIAFMVSKDNAEHYSEINKYTNLQKLSENVRNFPNTPVNIQSTSIRVQQSTSKFKKKSIFSCENKYSQTDHSGDVKLHKMITNSASQTNLISACTISTQTEMDTVTSTTQTESADLEIPFHKNNMSQTSLTGNVKNVVEMKSVTCLANFMETKIKNSAECQTFSTGAIMMLDTYPL</sequence>
<comment type="caution">
    <text evidence="1">The sequence shown here is derived from an EMBL/GenBank/DDBJ whole genome shotgun (WGS) entry which is preliminary data.</text>
</comment>
<organism evidence="1 2">
    <name type="scientific">Caerostris darwini</name>
    <dbReference type="NCBI Taxonomy" id="1538125"/>
    <lineage>
        <taxon>Eukaryota</taxon>
        <taxon>Metazoa</taxon>
        <taxon>Ecdysozoa</taxon>
        <taxon>Arthropoda</taxon>
        <taxon>Chelicerata</taxon>
        <taxon>Arachnida</taxon>
        <taxon>Araneae</taxon>
        <taxon>Araneomorphae</taxon>
        <taxon>Entelegynae</taxon>
        <taxon>Araneoidea</taxon>
        <taxon>Araneidae</taxon>
        <taxon>Caerostris</taxon>
    </lineage>
</organism>
<proteinExistence type="predicted"/>
<evidence type="ECO:0000313" key="1">
    <source>
        <dbReference type="EMBL" id="GIX73026.1"/>
    </source>
</evidence>
<dbReference type="EMBL" id="BPLQ01000574">
    <property type="protein sequence ID" value="GIX73026.1"/>
    <property type="molecule type" value="Genomic_DNA"/>
</dbReference>
<protein>
    <submittedName>
        <fullName evidence="1">Uncharacterized protein</fullName>
    </submittedName>
</protein>
<evidence type="ECO:0000313" key="2">
    <source>
        <dbReference type="Proteomes" id="UP001054837"/>
    </source>
</evidence>
<dbReference type="Proteomes" id="UP001054837">
    <property type="component" value="Unassembled WGS sequence"/>
</dbReference>
<reference evidence="1 2" key="1">
    <citation type="submission" date="2021-06" db="EMBL/GenBank/DDBJ databases">
        <title>Caerostris darwini draft genome.</title>
        <authorList>
            <person name="Kono N."/>
            <person name="Arakawa K."/>
        </authorList>
    </citation>
    <scope>NUCLEOTIDE SEQUENCE [LARGE SCALE GENOMIC DNA]</scope>
</reference>
<gene>
    <name evidence="1" type="primary">AVEN_263158_1</name>
    <name evidence="1" type="ORF">CDAR_244671</name>
</gene>